<dbReference type="AlphaFoldDB" id="F5YD00"/>
<dbReference type="InParanoid" id="F5YD00"/>
<evidence type="ECO:0000313" key="2">
    <source>
        <dbReference type="Proteomes" id="UP000009222"/>
    </source>
</evidence>
<dbReference type="KEGG" id="taz:TREAZ_0372"/>
<reference evidence="1 2" key="2">
    <citation type="journal article" date="2011" name="ISME J.">
        <title>RNA-seq reveals cooperative metabolic interactions between two termite-gut spirochete species in co-culture.</title>
        <authorList>
            <person name="Rosenthal A.Z."/>
            <person name="Matson E.G."/>
            <person name="Eldar A."/>
            <person name="Leadbetter J.R."/>
        </authorList>
    </citation>
    <scope>NUCLEOTIDE SEQUENCE [LARGE SCALE GENOMIC DNA]</scope>
    <source>
        <strain evidence="2">ATCC BAA-888 / DSM 13862 / ZAS-9</strain>
    </source>
</reference>
<dbReference type="Proteomes" id="UP000009222">
    <property type="component" value="Chromosome"/>
</dbReference>
<name>F5YD00_LEAAZ</name>
<protein>
    <submittedName>
        <fullName evidence="1">Uncharacterized protein</fullName>
    </submittedName>
</protein>
<gene>
    <name evidence="1" type="ordered locus">TREAZ_0372</name>
</gene>
<proteinExistence type="predicted"/>
<reference evidence="2" key="1">
    <citation type="submission" date="2009-12" db="EMBL/GenBank/DDBJ databases">
        <title>Complete sequence of Treponema azotonutricium strain ZAS-9.</title>
        <authorList>
            <person name="Tetu S.G."/>
            <person name="Matson E."/>
            <person name="Ren Q."/>
            <person name="Seshadri R."/>
            <person name="Elbourne L."/>
            <person name="Hassan K.A."/>
            <person name="Durkin A."/>
            <person name="Radune D."/>
            <person name="Mohamoud Y."/>
            <person name="Shay R."/>
            <person name="Jin S."/>
            <person name="Zhang X."/>
            <person name="Lucey K."/>
            <person name="Ballor N.R."/>
            <person name="Ottesen E."/>
            <person name="Rosenthal R."/>
            <person name="Allen A."/>
            <person name="Leadbetter J.R."/>
            <person name="Paulsen I.T."/>
        </authorList>
    </citation>
    <scope>NUCLEOTIDE SEQUENCE [LARGE SCALE GENOMIC DNA]</scope>
    <source>
        <strain evidence="2">ATCC BAA-888 / DSM 13862 / ZAS-9</strain>
    </source>
</reference>
<sequence>MKTIEEYMNDPDIQAMPEYLREIHAARRLIQDETVGMSAEEEAEYHRKKTDELFVSLGLPQPQYVDFSGQGHLEPHETTLSAGKPA</sequence>
<evidence type="ECO:0000313" key="1">
    <source>
        <dbReference type="EMBL" id="AEF81413.1"/>
    </source>
</evidence>
<dbReference type="STRING" id="545695.TREAZ_0372"/>
<organism evidence="1 2">
    <name type="scientific">Leadbettera azotonutricia (strain ATCC BAA-888 / DSM 13862 / ZAS-9)</name>
    <name type="common">Treponema azotonutricium</name>
    <dbReference type="NCBI Taxonomy" id="545695"/>
    <lineage>
        <taxon>Bacteria</taxon>
        <taxon>Pseudomonadati</taxon>
        <taxon>Spirochaetota</taxon>
        <taxon>Spirochaetia</taxon>
        <taxon>Spirochaetales</taxon>
        <taxon>Breznakiellaceae</taxon>
        <taxon>Leadbettera</taxon>
    </lineage>
</organism>
<dbReference type="EMBL" id="CP001841">
    <property type="protein sequence ID" value="AEF81413.1"/>
    <property type="molecule type" value="Genomic_DNA"/>
</dbReference>
<accession>F5YD00</accession>
<keyword evidence="2" id="KW-1185">Reference proteome</keyword>
<dbReference type="RefSeq" id="WP_015711570.1">
    <property type="nucleotide sequence ID" value="NC_015577.1"/>
</dbReference>
<dbReference type="HOGENOM" id="CLU_2557294_0_0_12"/>